<dbReference type="Proteomes" id="UP000287394">
    <property type="component" value="Chromosome"/>
</dbReference>
<dbReference type="KEGG" id="ccot:CCAX7_12980"/>
<gene>
    <name evidence="1" type="ORF">CCAX7_12980</name>
</gene>
<dbReference type="RefSeq" id="WP_119324476.1">
    <property type="nucleotide sequence ID" value="NZ_AP025739.1"/>
</dbReference>
<dbReference type="AlphaFoldDB" id="A0A402D4W7"/>
<evidence type="ECO:0000313" key="2">
    <source>
        <dbReference type="Proteomes" id="UP000287394"/>
    </source>
</evidence>
<accession>A0A402D4W7</accession>
<name>A0A402D4W7_9BACT</name>
<keyword evidence="2" id="KW-1185">Reference proteome</keyword>
<sequence length="79" mass="8891">MTVTLNLTAEQEKRLDLVAKARGLEKQAILHEMIDQALAQETVVEPEPRERIAGLFAGKMHMAEDFDAPLPDSFWLGEE</sequence>
<dbReference type="OrthoDB" id="488113at2"/>
<dbReference type="CDD" id="cd21631">
    <property type="entry name" value="RHH_CopG_NikR-like"/>
    <property type="match status" value="1"/>
</dbReference>
<reference evidence="1 2" key="1">
    <citation type="journal article" date="2019" name="Int. J. Syst. Evol. Microbiol.">
        <title>Capsulimonas corticalis gen. nov., sp. nov., an aerobic capsulated bacterium, of a novel bacterial order, Capsulimonadales ord. nov., of the class Armatimonadia of the phylum Armatimonadetes.</title>
        <authorList>
            <person name="Li J."/>
            <person name="Kudo C."/>
            <person name="Tonouchi A."/>
        </authorList>
    </citation>
    <scope>NUCLEOTIDE SEQUENCE [LARGE SCALE GENOMIC DNA]</scope>
    <source>
        <strain evidence="1 2">AX-7</strain>
    </source>
</reference>
<organism evidence="1 2">
    <name type="scientific">Capsulimonas corticalis</name>
    <dbReference type="NCBI Taxonomy" id="2219043"/>
    <lineage>
        <taxon>Bacteria</taxon>
        <taxon>Bacillati</taxon>
        <taxon>Armatimonadota</taxon>
        <taxon>Armatimonadia</taxon>
        <taxon>Capsulimonadales</taxon>
        <taxon>Capsulimonadaceae</taxon>
        <taxon>Capsulimonas</taxon>
    </lineage>
</organism>
<proteinExistence type="predicted"/>
<protein>
    <submittedName>
        <fullName evidence="1">Uncharacterized protein</fullName>
    </submittedName>
</protein>
<evidence type="ECO:0000313" key="1">
    <source>
        <dbReference type="EMBL" id="BDI29247.1"/>
    </source>
</evidence>
<dbReference type="EMBL" id="AP025739">
    <property type="protein sequence ID" value="BDI29247.1"/>
    <property type="molecule type" value="Genomic_DNA"/>
</dbReference>